<dbReference type="Gene3D" id="2.10.50.10">
    <property type="entry name" value="Tumor Necrosis Factor Receptor, subunit A, domain 2"/>
    <property type="match status" value="3"/>
</dbReference>
<evidence type="ECO:0000313" key="7">
    <source>
        <dbReference type="Proteomes" id="UP000472270"/>
    </source>
</evidence>
<feature type="disulfide bond" evidence="1">
    <location>
        <begin position="63"/>
        <end position="78"/>
    </location>
</feature>
<evidence type="ECO:0000313" key="6">
    <source>
        <dbReference type="Ensembl" id="ENSSRHP00000091858.1"/>
    </source>
</evidence>
<dbReference type="PANTHER" id="PTHR46838">
    <property type="entry name" value="TUMOR NECROSIS FACTOR RECEPTOR SUPERFAMILY MEMBER 14"/>
    <property type="match status" value="1"/>
</dbReference>
<dbReference type="Proteomes" id="UP000472270">
    <property type="component" value="Unassembled WGS sequence"/>
</dbReference>
<dbReference type="GO" id="GO:0006955">
    <property type="term" value="P:immune response"/>
    <property type="evidence" value="ECO:0007669"/>
    <property type="project" value="InterPro"/>
</dbReference>
<dbReference type="GO" id="GO:0050830">
    <property type="term" value="P:defense response to Gram-positive bacterium"/>
    <property type="evidence" value="ECO:0007669"/>
    <property type="project" value="TreeGrafter"/>
</dbReference>
<dbReference type="InterPro" id="IPR008063">
    <property type="entry name" value="Fas_rcpt"/>
</dbReference>
<dbReference type="FunFam" id="2.10.50.10:FF:000007">
    <property type="entry name" value="TNF receptor superfamily member 14"/>
    <property type="match status" value="1"/>
</dbReference>
<feature type="transmembrane region" description="Helical" evidence="3">
    <location>
        <begin position="229"/>
        <end position="246"/>
    </location>
</feature>
<proteinExistence type="predicted"/>
<keyword evidence="3" id="KW-0472">Membrane</keyword>
<dbReference type="PANTHER" id="PTHR46838:SF1">
    <property type="entry name" value="TUMOR NECROSIS FACTOR RECEPTOR SUPERFAMILY MEMBER 14"/>
    <property type="match status" value="1"/>
</dbReference>
<name>A0A673MUB7_9TELE</name>
<dbReference type="GO" id="GO:0050829">
    <property type="term" value="P:defense response to Gram-negative bacterium"/>
    <property type="evidence" value="ECO:0007669"/>
    <property type="project" value="TreeGrafter"/>
</dbReference>
<evidence type="ECO:0000256" key="3">
    <source>
        <dbReference type="SAM" id="Phobius"/>
    </source>
</evidence>
<dbReference type="GO" id="GO:0007165">
    <property type="term" value="P:signal transduction"/>
    <property type="evidence" value="ECO:0007669"/>
    <property type="project" value="InterPro"/>
</dbReference>
<reference evidence="6" key="2">
    <citation type="submission" date="2025-09" db="UniProtKB">
        <authorList>
            <consortium name="Ensembl"/>
        </authorList>
    </citation>
    <scope>IDENTIFICATION</scope>
</reference>
<feature type="transmembrane region" description="Helical" evidence="3">
    <location>
        <begin position="194"/>
        <end position="217"/>
    </location>
</feature>
<dbReference type="InterPro" id="IPR001368">
    <property type="entry name" value="TNFR/NGFR_Cys_rich_reg"/>
</dbReference>
<dbReference type="SUPFAM" id="SSF57586">
    <property type="entry name" value="TNF receptor-like"/>
    <property type="match status" value="2"/>
</dbReference>
<accession>A0A673MUB7</accession>
<protein>
    <recommendedName>
        <fullName evidence="5">TNFR-Cys domain-containing protein</fullName>
    </recommendedName>
</protein>
<dbReference type="GO" id="GO:0002720">
    <property type="term" value="P:positive regulation of cytokine production involved in immune response"/>
    <property type="evidence" value="ECO:0007669"/>
    <property type="project" value="TreeGrafter"/>
</dbReference>
<sequence>MSMITLRLILSIAAVVALNFKLCFSVCARAEYEVNGECCPMCAPGNHVYWHCTIDTSTTCVPCPALTYIDEPNGLDKCFPCTLCDAGQGLRVKRNCIRSADTVCEPLDGFYCTEIFLLGGRFAMKHTECSPGQYIKQAGTALTDTVCSDCSEGSYSNGSFTTCQLHSKCETEGLREVKPGTVSSDAECGNSTPVGVIAGTAGVVVLVTAVGISLIYLKLKHKKTQTPTTGNTLIIIIKVIIIKYNFSMLFDGGRNHDGETRVPTDGDGTEERGTQGGGGAP</sequence>
<keyword evidence="1" id="KW-1015">Disulfide bond</keyword>
<dbReference type="SMART" id="SM00208">
    <property type="entry name" value="TNFR"/>
    <property type="match status" value="4"/>
</dbReference>
<keyword evidence="3" id="KW-0812">Transmembrane</keyword>
<dbReference type="GO" id="GO:0004888">
    <property type="term" value="F:transmembrane signaling receptor activity"/>
    <property type="evidence" value="ECO:0007669"/>
    <property type="project" value="InterPro"/>
</dbReference>
<comment type="caution">
    <text evidence="1">Lacks conserved residue(s) required for the propagation of feature annotation.</text>
</comment>
<feature type="signal peptide" evidence="4">
    <location>
        <begin position="1"/>
        <end position="17"/>
    </location>
</feature>
<feature type="repeat" description="TNFR-Cys" evidence="1">
    <location>
        <begin position="62"/>
        <end position="104"/>
    </location>
</feature>
<dbReference type="CDD" id="cd13405">
    <property type="entry name" value="TNFRSF14_teleost"/>
    <property type="match status" value="1"/>
</dbReference>
<keyword evidence="4" id="KW-0732">Signal</keyword>
<keyword evidence="7" id="KW-1185">Reference proteome</keyword>
<keyword evidence="3" id="KW-1133">Transmembrane helix</keyword>
<dbReference type="FunFam" id="2.10.50.10:FF:000088">
    <property type="entry name" value="Si:ch211-261n11.7"/>
    <property type="match status" value="1"/>
</dbReference>
<dbReference type="GO" id="GO:2000406">
    <property type="term" value="P:positive regulation of T cell migration"/>
    <property type="evidence" value="ECO:0007669"/>
    <property type="project" value="TreeGrafter"/>
</dbReference>
<feature type="region of interest" description="Disordered" evidence="2">
    <location>
        <begin position="256"/>
        <end position="281"/>
    </location>
</feature>
<dbReference type="PROSITE" id="PS50050">
    <property type="entry name" value="TNFR_NGFR_2"/>
    <property type="match status" value="1"/>
</dbReference>
<dbReference type="AlphaFoldDB" id="A0A673MUB7"/>
<dbReference type="GO" id="GO:0009897">
    <property type="term" value="C:external side of plasma membrane"/>
    <property type="evidence" value="ECO:0007669"/>
    <property type="project" value="TreeGrafter"/>
</dbReference>
<dbReference type="PRINTS" id="PR01680">
    <property type="entry name" value="TNFACTORR6"/>
</dbReference>
<dbReference type="GO" id="GO:0046642">
    <property type="term" value="P:negative regulation of alpha-beta T cell proliferation"/>
    <property type="evidence" value="ECO:0007669"/>
    <property type="project" value="TreeGrafter"/>
</dbReference>
<organism evidence="6 7">
    <name type="scientific">Sinocyclocheilus rhinocerous</name>
    <dbReference type="NCBI Taxonomy" id="307959"/>
    <lineage>
        <taxon>Eukaryota</taxon>
        <taxon>Metazoa</taxon>
        <taxon>Chordata</taxon>
        <taxon>Craniata</taxon>
        <taxon>Vertebrata</taxon>
        <taxon>Euteleostomi</taxon>
        <taxon>Actinopterygii</taxon>
        <taxon>Neopterygii</taxon>
        <taxon>Teleostei</taxon>
        <taxon>Ostariophysi</taxon>
        <taxon>Cypriniformes</taxon>
        <taxon>Cyprinidae</taxon>
        <taxon>Cyprininae</taxon>
        <taxon>Sinocyclocheilus</taxon>
    </lineage>
</organism>
<evidence type="ECO:0000256" key="2">
    <source>
        <dbReference type="SAM" id="MobiDB-lite"/>
    </source>
</evidence>
<dbReference type="PROSITE" id="PS00652">
    <property type="entry name" value="TNFR_NGFR_1"/>
    <property type="match status" value="2"/>
</dbReference>
<evidence type="ECO:0000256" key="1">
    <source>
        <dbReference type="PROSITE-ProRule" id="PRU00206"/>
    </source>
</evidence>
<feature type="domain" description="TNFR-Cys" evidence="5">
    <location>
        <begin position="62"/>
        <end position="104"/>
    </location>
</feature>
<dbReference type="Pfam" id="PF00020">
    <property type="entry name" value="TNFR_c6"/>
    <property type="match status" value="2"/>
</dbReference>
<dbReference type="Ensembl" id="ENSSRHT00000094337.1">
    <property type="protein sequence ID" value="ENSSRHP00000091858.1"/>
    <property type="gene ID" value="ENSSRHG00000045317.1"/>
</dbReference>
<evidence type="ECO:0000259" key="5">
    <source>
        <dbReference type="PROSITE" id="PS50050"/>
    </source>
</evidence>
<reference evidence="6" key="1">
    <citation type="submission" date="2025-08" db="UniProtKB">
        <authorList>
            <consortium name="Ensembl"/>
        </authorList>
    </citation>
    <scope>IDENTIFICATION</scope>
</reference>
<feature type="compositionally biased region" description="Basic and acidic residues" evidence="2">
    <location>
        <begin position="256"/>
        <end position="273"/>
    </location>
</feature>
<evidence type="ECO:0000256" key="4">
    <source>
        <dbReference type="SAM" id="SignalP"/>
    </source>
</evidence>
<feature type="chain" id="PRO_5025478436" description="TNFR-Cys domain-containing protein" evidence="4">
    <location>
        <begin position="18"/>
        <end position="281"/>
    </location>
</feature>
<dbReference type="GO" id="GO:0006915">
    <property type="term" value="P:apoptotic process"/>
    <property type="evidence" value="ECO:0007669"/>
    <property type="project" value="InterPro"/>
</dbReference>